<proteinExistence type="predicted"/>
<evidence type="ECO:0000259" key="1">
    <source>
        <dbReference type="Pfam" id="PF00534"/>
    </source>
</evidence>
<dbReference type="RefSeq" id="WP_155063763.1">
    <property type="nucleotide sequence ID" value="NZ_WMIF01000006.1"/>
</dbReference>
<accession>A0A844GZY4</accession>
<dbReference type="PANTHER" id="PTHR45947:SF3">
    <property type="entry name" value="SULFOQUINOVOSYL TRANSFERASE SQD2"/>
    <property type="match status" value="1"/>
</dbReference>
<dbReference type="Pfam" id="PF00534">
    <property type="entry name" value="Glycos_transf_1"/>
    <property type="match status" value="1"/>
</dbReference>
<dbReference type="SUPFAM" id="SSF53756">
    <property type="entry name" value="UDP-Glycosyltransferase/glycogen phosphorylase"/>
    <property type="match status" value="1"/>
</dbReference>
<evidence type="ECO:0000313" key="3">
    <source>
        <dbReference type="Proteomes" id="UP000442533"/>
    </source>
</evidence>
<keyword evidence="3" id="KW-1185">Reference proteome</keyword>
<protein>
    <submittedName>
        <fullName evidence="2">Glycosyltransferase</fullName>
    </submittedName>
</protein>
<reference evidence="2 3" key="1">
    <citation type="submission" date="2019-11" db="EMBL/GenBank/DDBJ databases">
        <authorList>
            <person name="Dong K."/>
        </authorList>
    </citation>
    <scope>NUCLEOTIDE SEQUENCE [LARGE SCALE GENOMIC DNA]</scope>
    <source>
        <strain evidence="2 3">JCM 17370</strain>
    </source>
</reference>
<dbReference type="InterPro" id="IPR050194">
    <property type="entry name" value="Glycosyltransferase_grp1"/>
</dbReference>
<dbReference type="OrthoDB" id="503550at2"/>
<feature type="domain" description="Glycosyl transferase family 1" evidence="1">
    <location>
        <begin position="210"/>
        <end position="359"/>
    </location>
</feature>
<sequence>MVLGRGELTLFAAVPAARMPDGRLLMDEKFVSGMTLHAQRWDGPVRAVMRDLGKGALPFAAPVDPATLPFAVTLLAQDAPLESALGDAPGVILASADMVDQLALGAAARARGLRVVYGIEYTLETRLRIAGLDRDRNLPRRLWSMLWNIRAERARRRELRLADGIQLNGFPAEGAYARLNARPLRYLDNRMSTGMLATPAEMAARRQRHDQGQPLRLIHSGRLERMKGGHLLIPLARALRDRGMPFSLTIYGTGALEPEIREGIAREGLAGLVQLHAPVPFETGLVPVSRREADVFVSCHMQSDPSCTYVEAMGCGLPVVGFANHMLAALAQDSGAAWCLPMGNVEAMAGRIAELDRDRTEVMARAEAGLDYARRHDFGIEFDARMDHLAAVLSPRDSGRAAAGRPQHVRAGS</sequence>
<dbReference type="Gene3D" id="3.40.50.2000">
    <property type="entry name" value="Glycogen Phosphorylase B"/>
    <property type="match status" value="1"/>
</dbReference>
<gene>
    <name evidence="2" type="ORF">GL279_06270</name>
</gene>
<dbReference type="PANTHER" id="PTHR45947">
    <property type="entry name" value="SULFOQUINOVOSYL TRANSFERASE SQD2"/>
    <property type="match status" value="1"/>
</dbReference>
<dbReference type="InterPro" id="IPR001296">
    <property type="entry name" value="Glyco_trans_1"/>
</dbReference>
<dbReference type="AlphaFoldDB" id="A0A844GZY4"/>
<dbReference type="Proteomes" id="UP000442533">
    <property type="component" value="Unassembled WGS sequence"/>
</dbReference>
<dbReference type="EMBL" id="WMIF01000006">
    <property type="protein sequence ID" value="MTH34206.1"/>
    <property type="molecule type" value="Genomic_DNA"/>
</dbReference>
<organism evidence="2 3">
    <name type="scientific">Paracoccus limosus</name>
    <dbReference type="NCBI Taxonomy" id="913252"/>
    <lineage>
        <taxon>Bacteria</taxon>
        <taxon>Pseudomonadati</taxon>
        <taxon>Pseudomonadota</taxon>
        <taxon>Alphaproteobacteria</taxon>
        <taxon>Rhodobacterales</taxon>
        <taxon>Paracoccaceae</taxon>
        <taxon>Paracoccus</taxon>
    </lineage>
</organism>
<keyword evidence="2" id="KW-0808">Transferase</keyword>
<name>A0A844GZY4_9RHOB</name>
<comment type="caution">
    <text evidence="2">The sequence shown here is derived from an EMBL/GenBank/DDBJ whole genome shotgun (WGS) entry which is preliminary data.</text>
</comment>
<evidence type="ECO:0000313" key="2">
    <source>
        <dbReference type="EMBL" id="MTH34206.1"/>
    </source>
</evidence>
<dbReference type="GO" id="GO:0016757">
    <property type="term" value="F:glycosyltransferase activity"/>
    <property type="evidence" value="ECO:0007669"/>
    <property type="project" value="TreeGrafter"/>
</dbReference>